<gene>
    <name evidence="1" type="ORF">CBM2594_A80306</name>
</gene>
<protein>
    <submittedName>
        <fullName evidence="1">PANL12</fullName>
    </submittedName>
</protein>
<dbReference type="AlphaFoldDB" id="A0A375FTE4"/>
<organism evidence="1 2">
    <name type="scientific">Cupriavidus taiwanensis</name>
    <dbReference type="NCBI Taxonomy" id="164546"/>
    <lineage>
        <taxon>Bacteria</taxon>
        <taxon>Pseudomonadati</taxon>
        <taxon>Pseudomonadota</taxon>
        <taxon>Betaproteobacteria</taxon>
        <taxon>Burkholderiales</taxon>
        <taxon>Burkholderiaceae</taxon>
        <taxon>Cupriavidus</taxon>
    </lineage>
</organism>
<dbReference type="EMBL" id="OGUU01000012">
    <property type="protein sequence ID" value="SPC18867.1"/>
    <property type="molecule type" value="Genomic_DNA"/>
</dbReference>
<dbReference type="RefSeq" id="WP_025583927.1">
    <property type="nucleotide sequence ID" value="NZ_LT976871.1"/>
</dbReference>
<comment type="caution">
    <text evidence="1">The sequence shown here is derived from an EMBL/GenBank/DDBJ whole genome shotgun (WGS) entry which is preliminary data.</text>
</comment>
<dbReference type="Proteomes" id="UP000257139">
    <property type="component" value="Chromosome CBM2594_a"/>
</dbReference>
<dbReference type="InterPro" id="IPR025528">
    <property type="entry name" value="BrnA_antitoxin"/>
</dbReference>
<name>A0A375FTE4_9BURK</name>
<proteinExistence type="predicted"/>
<reference evidence="1 2" key="1">
    <citation type="submission" date="2018-01" db="EMBL/GenBank/DDBJ databases">
        <authorList>
            <person name="Clerissi C."/>
        </authorList>
    </citation>
    <scope>NUCLEOTIDE SEQUENCE [LARGE SCALE GENOMIC DNA]</scope>
    <source>
        <strain evidence="1">Cupriavidus taiwanensis STM 6021</strain>
    </source>
</reference>
<sequence length="94" mass="10721">MNGNKRATSGTWMDPDDAPELTDEFFKQADLLEGDRLVKRGRGRPRGTTKTATTVRLDDDVLEALKASGPRWQTRLNVLVRDWLKTHKLDEIEV</sequence>
<accession>A0A375FTE4</accession>
<evidence type="ECO:0000313" key="2">
    <source>
        <dbReference type="Proteomes" id="UP000257139"/>
    </source>
</evidence>
<dbReference type="Pfam" id="PF14384">
    <property type="entry name" value="BrnA_antitoxin"/>
    <property type="match status" value="1"/>
</dbReference>
<evidence type="ECO:0000313" key="1">
    <source>
        <dbReference type="EMBL" id="SPC18867.1"/>
    </source>
</evidence>